<dbReference type="PROSITE" id="PS00071">
    <property type="entry name" value="GAPDH"/>
    <property type="match status" value="1"/>
</dbReference>
<dbReference type="Pfam" id="PF02800">
    <property type="entry name" value="Gp_dh_C"/>
    <property type="match status" value="1"/>
</dbReference>
<dbReference type="KEGG" id="mbet:N8K70_14225"/>
<reference evidence="4 5" key="1">
    <citation type="submission" date="2023-02" db="EMBL/GenBank/DDBJ databases">
        <title>Microbacterium betulae sp. nov., isolated from birch wood.</title>
        <authorList>
            <person name="Pasciak M."/>
            <person name="Pawlik K.J."/>
            <person name="Martynowski D."/>
            <person name="Laczmanski L."/>
            <person name="Ciekot J."/>
            <person name="Szponar B."/>
            <person name="Wojcik-Fatla A."/>
            <person name="Mackiewicz B."/>
            <person name="Farian E."/>
            <person name="Cholewa G."/>
            <person name="Cholewa A."/>
            <person name="Dutkiewicz J."/>
        </authorList>
    </citation>
    <scope>NUCLEOTIDE SEQUENCE [LARGE SCALE GENOMIC DNA]</scope>
    <source>
        <strain evidence="4 5">AB</strain>
    </source>
</reference>
<dbReference type="SUPFAM" id="SSF51735">
    <property type="entry name" value="NAD(P)-binding Rossmann-fold domains"/>
    <property type="match status" value="1"/>
</dbReference>
<dbReference type="EC" id="1.2.1.12" evidence="4"/>
<proteinExistence type="inferred from homology"/>
<dbReference type="Proteomes" id="UP001305498">
    <property type="component" value="Chromosome"/>
</dbReference>
<accession>A0AA97FHR7</accession>
<dbReference type="GO" id="GO:0051287">
    <property type="term" value="F:NAD binding"/>
    <property type="evidence" value="ECO:0007669"/>
    <property type="project" value="InterPro"/>
</dbReference>
<keyword evidence="1 4" id="KW-0560">Oxidoreductase</keyword>
<dbReference type="EMBL" id="CP118157">
    <property type="protein sequence ID" value="WOF22535.1"/>
    <property type="molecule type" value="Genomic_DNA"/>
</dbReference>
<evidence type="ECO:0000313" key="5">
    <source>
        <dbReference type="Proteomes" id="UP001305498"/>
    </source>
</evidence>
<evidence type="ECO:0000313" key="4">
    <source>
        <dbReference type="EMBL" id="WOF22535.1"/>
    </source>
</evidence>
<dbReference type="PRINTS" id="PR00078">
    <property type="entry name" value="G3PDHDRGNASE"/>
</dbReference>
<dbReference type="Gene3D" id="3.30.360.10">
    <property type="entry name" value="Dihydrodipicolinate Reductase, domain 2"/>
    <property type="match status" value="1"/>
</dbReference>
<dbReference type="InterPro" id="IPR020829">
    <property type="entry name" value="GlycerAld_3-P_DH_cat"/>
</dbReference>
<dbReference type="AlphaFoldDB" id="A0AA97FHR7"/>
<dbReference type="GO" id="GO:0004365">
    <property type="term" value="F:glyceraldehyde-3-phosphate dehydrogenase (NAD+) (phosphorylating) activity"/>
    <property type="evidence" value="ECO:0007669"/>
    <property type="project" value="UniProtKB-EC"/>
</dbReference>
<dbReference type="CDD" id="cd05214">
    <property type="entry name" value="GAPDH_I_N"/>
    <property type="match status" value="1"/>
</dbReference>
<sequence>MSEQFEVRRAEWIAREELAERMIPLIGRLYRERGVVTSIHGRRLLNISPVEILRTHRSTREVGDRELPPEKTFAVLEALEALRPGPASIDVARLVARFDARGGRYGQDELVGFLREELVAVLDARESAPTDVVLYGFGRIGRLLARVLIAHQGDGAGLRLRAIVVRRGSSADLEKRASLLRRDSVHGPFAGTIEVDEENDTILANGTLIQVIYSDDPASVDYTRHGIRDAIVVDNTGRWRDEEGLGQHLLARGVSRVLLTAPGKGAIRNIVAGINSDDITADDAILSAASCTTNAITPVLAAVDAAFGIRHGHVETVHSYTNDQNLIDNFHRGDRRGRSAALNMVIAETGAARAVAKALPQLTGKLSGSAIRVPTPDVSLAILNLQLERPTTKDEINAYLRQTSLTSPLRQQIDYIESPEVVSTDFVGNNRAGIVDGLATIAGEQSVVLYVWYDNEYGYSRQVVRVLEKMSNTHPTILPVRDPVVIGAPSIADDAVPTPV</sequence>
<dbReference type="Pfam" id="PF00044">
    <property type="entry name" value="Gp_dh_N"/>
    <property type="match status" value="1"/>
</dbReference>
<protein>
    <submittedName>
        <fullName evidence="4">Glyceraldehyde-3-phosphate dehydrogenase</fullName>
        <ecNumber evidence="4">1.2.1.12</ecNumber>
    </submittedName>
</protein>
<dbReference type="PANTHER" id="PTHR43454">
    <property type="entry name" value="GLYCERALDEHYDE-3-PHOSPHATE DEHYDROGENASE"/>
    <property type="match status" value="1"/>
</dbReference>
<dbReference type="Gene3D" id="3.40.50.720">
    <property type="entry name" value="NAD(P)-binding Rossmann-like Domain"/>
    <property type="match status" value="1"/>
</dbReference>
<evidence type="ECO:0000259" key="3">
    <source>
        <dbReference type="SMART" id="SM00846"/>
    </source>
</evidence>
<evidence type="ECO:0000256" key="2">
    <source>
        <dbReference type="RuleBase" id="RU000397"/>
    </source>
</evidence>
<feature type="domain" description="Glyceraldehyde 3-phosphate dehydrogenase NAD(P) binding" evidence="3">
    <location>
        <begin position="130"/>
        <end position="291"/>
    </location>
</feature>
<dbReference type="CDD" id="cd18126">
    <property type="entry name" value="GAPDH_I_C"/>
    <property type="match status" value="1"/>
</dbReference>
<gene>
    <name evidence="4" type="ORF">N8K70_14225</name>
</gene>
<comment type="similarity">
    <text evidence="2">Belongs to the glyceraldehyde-3-phosphate dehydrogenase family.</text>
</comment>
<dbReference type="InterPro" id="IPR020828">
    <property type="entry name" value="GlycerAld_3-P_DH_NAD(P)-bd"/>
</dbReference>
<dbReference type="InterPro" id="IPR020830">
    <property type="entry name" value="GlycerAld_3-P_DH_AS"/>
</dbReference>
<dbReference type="InterPro" id="IPR036291">
    <property type="entry name" value="NAD(P)-bd_dom_sf"/>
</dbReference>
<evidence type="ECO:0000256" key="1">
    <source>
        <dbReference type="ARBA" id="ARBA00023002"/>
    </source>
</evidence>
<dbReference type="PANTHER" id="PTHR43454:SF1">
    <property type="entry name" value="GLYCERALDEHYDE 3-PHOSPHATE DEHYDROGENASE NAD(P) BINDING DOMAIN-CONTAINING PROTEIN"/>
    <property type="match status" value="1"/>
</dbReference>
<keyword evidence="5" id="KW-1185">Reference proteome</keyword>
<dbReference type="NCBIfam" id="NF006139">
    <property type="entry name" value="PRK08289.1"/>
    <property type="match status" value="1"/>
</dbReference>
<dbReference type="SMART" id="SM00846">
    <property type="entry name" value="Gp_dh_N"/>
    <property type="match status" value="1"/>
</dbReference>
<dbReference type="SUPFAM" id="SSF55347">
    <property type="entry name" value="Glyceraldehyde-3-phosphate dehydrogenase-like, C-terminal domain"/>
    <property type="match status" value="1"/>
</dbReference>
<name>A0AA97FHR7_9MICO</name>
<dbReference type="InterPro" id="IPR020831">
    <property type="entry name" value="GlycerAld/Erythrose_P_DH"/>
</dbReference>
<organism evidence="4 5">
    <name type="scientific">Microbacterium betulae</name>
    <dbReference type="NCBI Taxonomy" id="2981139"/>
    <lineage>
        <taxon>Bacteria</taxon>
        <taxon>Bacillati</taxon>
        <taxon>Actinomycetota</taxon>
        <taxon>Actinomycetes</taxon>
        <taxon>Micrococcales</taxon>
        <taxon>Microbacteriaceae</taxon>
        <taxon>Microbacterium</taxon>
    </lineage>
</organism>